<evidence type="ECO:0000313" key="2">
    <source>
        <dbReference type="Proteomes" id="UP001549146"/>
    </source>
</evidence>
<accession>A0ABV2LV20</accession>
<name>A0ABV2LV20_9FLAO</name>
<protein>
    <recommendedName>
        <fullName evidence="3">DUF4846 domain-containing protein</fullName>
    </recommendedName>
</protein>
<evidence type="ECO:0000313" key="1">
    <source>
        <dbReference type="EMBL" id="MET3732405.1"/>
    </source>
</evidence>
<comment type="caution">
    <text evidence="1">The sequence shown here is derived from an EMBL/GenBank/DDBJ whole genome shotgun (WGS) entry which is preliminary data.</text>
</comment>
<proteinExistence type="predicted"/>
<gene>
    <name evidence="1" type="ORF">ABID46_001994</name>
</gene>
<dbReference type="Pfam" id="PF16138">
    <property type="entry name" value="DUF4846"/>
    <property type="match status" value="1"/>
</dbReference>
<dbReference type="PROSITE" id="PS51257">
    <property type="entry name" value="PROKAR_LIPOPROTEIN"/>
    <property type="match status" value="1"/>
</dbReference>
<dbReference type="EMBL" id="JBEPMO010000012">
    <property type="protein sequence ID" value="MET3732405.1"/>
    <property type="molecule type" value="Genomic_DNA"/>
</dbReference>
<dbReference type="RefSeq" id="WP_354509598.1">
    <property type="nucleotide sequence ID" value="NZ_JBEPMO010000012.1"/>
</dbReference>
<keyword evidence="2" id="KW-1185">Reference proteome</keyword>
<dbReference type="Proteomes" id="UP001549146">
    <property type="component" value="Unassembled WGS sequence"/>
</dbReference>
<sequence>MKKLGFIVLLGAIFSCNTLNNESIVYSNAMGFTENTPLINDFGKTVLERFDAPLGYDRVTIRPNTFSEYLRTLQLKPEGSLVRYYNGQIKANNNIYVSVVDLPLSQKNLQFSTDSVIRLLSEYLFSQNKFDKIAFHSESKKLGFNEFADGDFSRNSFNEYLDFVMENVSTPSFCKDLKSVPIQDIKIGDVFVQNNLPNGHAVLVVDMVENKKGEKLFLLAQSFQPAQDIQIVANPNQPEISPWYSVKEGELLTPEWRFMTTDLMRFKFLEE</sequence>
<dbReference type="InterPro" id="IPR032315">
    <property type="entry name" value="DUF4846"/>
</dbReference>
<organism evidence="1 2">
    <name type="scientific">Moheibacter stercoris</name>
    <dbReference type="NCBI Taxonomy" id="1628251"/>
    <lineage>
        <taxon>Bacteria</taxon>
        <taxon>Pseudomonadati</taxon>
        <taxon>Bacteroidota</taxon>
        <taxon>Flavobacteriia</taxon>
        <taxon>Flavobacteriales</taxon>
        <taxon>Weeksellaceae</taxon>
        <taxon>Moheibacter</taxon>
    </lineage>
</organism>
<reference evidence="1 2" key="1">
    <citation type="submission" date="2024-06" db="EMBL/GenBank/DDBJ databases">
        <title>Genomic Encyclopedia of Type Strains, Phase IV (KMG-IV): sequencing the most valuable type-strain genomes for metagenomic binning, comparative biology and taxonomic classification.</title>
        <authorList>
            <person name="Goeker M."/>
        </authorList>
    </citation>
    <scope>NUCLEOTIDE SEQUENCE [LARGE SCALE GENOMIC DNA]</scope>
    <source>
        <strain evidence="1 2">DSM 29388</strain>
    </source>
</reference>
<evidence type="ECO:0008006" key="3">
    <source>
        <dbReference type="Google" id="ProtNLM"/>
    </source>
</evidence>